<keyword evidence="3" id="KW-1185">Reference proteome</keyword>
<comment type="caution">
    <text evidence="2">The sequence shown here is derived from an EMBL/GenBank/DDBJ whole genome shotgun (WGS) entry which is preliminary data.</text>
</comment>
<dbReference type="Pfam" id="PF13847">
    <property type="entry name" value="Methyltransf_31"/>
    <property type="match status" value="1"/>
</dbReference>
<feature type="domain" description="Methyltransferase" evidence="1">
    <location>
        <begin position="81"/>
        <end position="195"/>
    </location>
</feature>
<dbReference type="RefSeq" id="XP_037215787.1">
    <property type="nucleotide sequence ID" value="XM_037367955.1"/>
</dbReference>
<dbReference type="InterPro" id="IPR050447">
    <property type="entry name" value="Erg6_SMT_methyltransf"/>
</dbReference>
<dbReference type="AlphaFoldDB" id="A0A8H6VTS0"/>
<dbReference type="EMBL" id="JACAZF010000010">
    <property type="protein sequence ID" value="KAF7293624.1"/>
    <property type="molecule type" value="Genomic_DNA"/>
</dbReference>
<dbReference type="CDD" id="cd02440">
    <property type="entry name" value="AdoMet_MTases"/>
    <property type="match status" value="1"/>
</dbReference>
<dbReference type="Gene3D" id="3.40.50.150">
    <property type="entry name" value="Vaccinia Virus protein VP39"/>
    <property type="match status" value="1"/>
</dbReference>
<dbReference type="GO" id="GO:0032259">
    <property type="term" value="P:methylation"/>
    <property type="evidence" value="ECO:0007669"/>
    <property type="project" value="UniProtKB-KW"/>
</dbReference>
<gene>
    <name evidence="2" type="ORF">MIND_01141700</name>
</gene>
<name>A0A8H6VTS0_9AGAR</name>
<dbReference type="InterPro" id="IPR029063">
    <property type="entry name" value="SAM-dependent_MTases_sf"/>
</dbReference>
<evidence type="ECO:0000259" key="1">
    <source>
        <dbReference type="Pfam" id="PF13847"/>
    </source>
</evidence>
<dbReference type="GO" id="GO:0008168">
    <property type="term" value="F:methyltransferase activity"/>
    <property type="evidence" value="ECO:0007669"/>
    <property type="project" value="UniProtKB-KW"/>
</dbReference>
<sequence>MFVSFRQTITENGFAALNPVSTSSSSCIYQKAVSCCADPHDSFIATMASSNFHFSMLYGGDDRLTATARHQRYLFSKLALKPGMRVLEVGCGVGDACFELLHFMNVSVVGIDLDSDKINAASMRALNGRVGGRAEFRCADLYQLESEFGAESFDAIYSIESLKHCASFLISYSTLGRLLRPGGMLGIYEWCWTASMNPLDITHIQLAELFEEQTQIGHRSIFDRRIDCATQTVQDTGVLRLKLAYIEDLANRRSTSAWYAPLERALGQSATVWSSDADGEGAFGDLTRSAAVFIAQAGRLKLFSPMILVVACHL</sequence>
<accession>A0A8H6VTS0</accession>
<protein>
    <submittedName>
        <fullName evidence="2">S-adenosyl-L-methionine-dependent methyltransferase</fullName>
    </submittedName>
</protein>
<dbReference type="PANTHER" id="PTHR44068">
    <property type="entry name" value="ZGC:194242"/>
    <property type="match status" value="1"/>
</dbReference>
<keyword evidence="2" id="KW-0808">Transferase</keyword>
<organism evidence="2 3">
    <name type="scientific">Mycena indigotica</name>
    <dbReference type="NCBI Taxonomy" id="2126181"/>
    <lineage>
        <taxon>Eukaryota</taxon>
        <taxon>Fungi</taxon>
        <taxon>Dikarya</taxon>
        <taxon>Basidiomycota</taxon>
        <taxon>Agaricomycotina</taxon>
        <taxon>Agaricomycetes</taxon>
        <taxon>Agaricomycetidae</taxon>
        <taxon>Agaricales</taxon>
        <taxon>Marasmiineae</taxon>
        <taxon>Mycenaceae</taxon>
        <taxon>Mycena</taxon>
    </lineage>
</organism>
<dbReference type="Proteomes" id="UP000636479">
    <property type="component" value="Unassembled WGS sequence"/>
</dbReference>
<keyword evidence="2" id="KW-0489">Methyltransferase</keyword>
<dbReference type="GeneID" id="59350471"/>
<dbReference type="OrthoDB" id="4310724at2759"/>
<reference evidence="2" key="1">
    <citation type="submission" date="2020-05" db="EMBL/GenBank/DDBJ databases">
        <title>Mycena genomes resolve the evolution of fungal bioluminescence.</title>
        <authorList>
            <person name="Tsai I.J."/>
        </authorList>
    </citation>
    <scope>NUCLEOTIDE SEQUENCE</scope>
    <source>
        <strain evidence="2">171206Taipei</strain>
    </source>
</reference>
<dbReference type="InterPro" id="IPR025714">
    <property type="entry name" value="Methyltranfer_dom"/>
</dbReference>
<proteinExistence type="predicted"/>
<dbReference type="SUPFAM" id="SSF53335">
    <property type="entry name" value="S-adenosyl-L-methionine-dependent methyltransferases"/>
    <property type="match status" value="1"/>
</dbReference>
<evidence type="ECO:0000313" key="2">
    <source>
        <dbReference type="EMBL" id="KAF7293624.1"/>
    </source>
</evidence>
<evidence type="ECO:0000313" key="3">
    <source>
        <dbReference type="Proteomes" id="UP000636479"/>
    </source>
</evidence>
<dbReference type="PANTHER" id="PTHR44068:SF11">
    <property type="entry name" value="GERANYL DIPHOSPHATE 2-C-METHYLTRANSFERASE"/>
    <property type="match status" value="1"/>
</dbReference>
<dbReference type="PROSITE" id="PS51257">
    <property type="entry name" value="PROKAR_LIPOPROTEIN"/>
    <property type="match status" value="1"/>
</dbReference>